<dbReference type="PANTHER" id="PTHR11705">
    <property type="entry name" value="PROTEASE FAMILY M14 CARBOXYPEPTIDASE A,B"/>
    <property type="match status" value="1"/>
</dbReference>
<protein>
    <recommendedName>
        <fullName evidence="8">Peptidase M14 domain-containing protein</fullName>
    </recommendedName>
</protein>
<evidence type="ECO:0000256" key="7">
    <source>
        <dbReference type="PROSITE-ProRule" id="PRU01379"/>
    </source>
</evidence>
<organism evidence="9 10">
    <name type="scientific">Paenibacillus segetis</name>
    <dbReference type="NCBI Taxonomy" id="1325360"/>
    <lineage>
        <taxon>Bacteria</taxon>
        <taxon>Bacillati</taxon>
        <taxon>Bacillota</taxon>
        <taxon>Bacilli</taxon>
        <taxon>Bacillales</taxon>
        <taxon>Paenibacillaceae</taxon>
        <taxon>Paenibacillus</taxon>
    </lineage>
</organism>
<dbReference type="InterPro" id="IPR000834">
    <property type="entry name" value="Peptidase_M14"/>
</dbReference>
<dbReference type="SMART" id="SM00631">
    <property type="entry name" value="Zn_pept"/>
    <property type="match status" value="1"/>
</dbReference>
<dbReference type="Gene3D" id="3.40.630.10">
    <property type="entry name" value="Zn peptidases"/>
    <property type="match status" value="1"/>
</dbReference>
<dbReference type="RefSeq" id="WP_229753264.1">
    <property type="nucleotide sequence ID" value="NZ_BMFT01000001.1"/>
</dbReference>
<gene>
    <name evidence="9" type="ORF">GCM10008013_09900</name>
</gene>
<name>A0ABQ1Y7S5_9BACL</name>
<dbReference type="Proteomes" id="UP000659344">
    <property type="component" value="Unassembled WGS sequence"/>
</dbReference>
<evidence type="ECO:0000256" key="6">
    <source>
        <dbReference type="ARBA" id="ARBA00023049"/>
    </source>
</evidence>
<dbReference type="PROSITE" id="PS52035">
    <property type="entry name" value="PEPTIDASE_M14"/>
    <property type="match status" value="1"/>
</dbReference>
<sequence>MMSTANEDTQTIISVNGGYRYLDFIAQCDRLLVRYDFLRKEEIGTSVMGKSIVALFLGTGKEQVHINAAFHANEWITAPLLLRFIEEIAQSVSSEGTFAKEAITWLENVTICAVPMVNPDGVDLSQDGIPPDCILAHELAEWNGGDCDFSRWKANIRGVDLNDQFPAYWEEEVSRRGTSGPGPQDYGGVKPLCESEAICLAELTRSRNFDRVMSIHTQGRELYWNYREMEPDGAEEMAAQIAAAGKYQAIKLSGSDAGYKDWFIHEFRRPGYTLEAGEGVNPLPPEQFLDIYEEVAPILAQFVRG</sequence>
<dbReference type="CDD" id="cd06229">
    <property type="entry name" value="M14_Endopeptidase_I"/>
    <property type="match status" value="1"/>
</dbReference>
<dbReference type="EMBL" id="BMFT01000001">
    <property type="protein sequence ID" value="GGH15592.1"/>
    <property type="molecule type" value="Genomic_DNA"/>
</dbReference>
<keyword evidence="4" id="KW-0378">Hydrolase</keyword>
<evidence type="ECO:0000259" key="8">
    <source>
        <dbReference type="PROSITE" id="PS52035"/>
    </source>
</evidence>
<reference evidence="10" key="1">
    <citation type="journal article" date="2019" name="Int. J. Syst. Evol. Microbiol.">
        <title>The Global Catalogue of Microorganisms (GCM) 10K type strain sequencing project: providing services to taxonomists for standard genome sequencing and annotation.</title>
        <authorList>
            <consortium name="The Broad Institute Genomics Platform"/>
            <consortium name="The Broad Institute Genome Sequencing Center for Infectious Disease"/>
            <person name="Wu L."/>
            <person name="Ma J."/>
        </authorList>
    </citation>
    <scope>NUCLEOTIDE SEQUENCE [LARGE SCALE GENOMIC DNA]</scope>
    <source>
        <strain evidence="10">CGMCC 1.12769</strain>
    </source>
</reference>
<dbReference type="PRINTS" id="PR00765">
    <property type="entry name" value="CRBOXYPTASEA"/>
</dbReference>
<accession>A0ABQ1Y7S5</accession>
<dbReference type="InterPro" id="IPR034274">
    <property type="entry name" value="ENP1_M14_CPD"/>
</dbReference>
<dbReference type="Pfam" id="PF00246">
    <property type="entry name" value="Peptidase_M14"/>
    <property type="match status" value="1"/>
</dbReference>
<comment type="caution">
    <text evidence="9">The sequence shown here is derived from an EMBL/GenBank/DDBJ whole genome shotgun (WGS) entry which is preliminary data.</text>
</comment>
<evidence type="ECO:0000256" key="2">
    <source>
        <dbReference type="ARBA" id="ARBA00005988"/>
    </source>
</evidence>
<evidence type="ECO:0000256" key="3">
    <source>
        <dbReference type="ARBA" id="ARBA00022670"/>
    </source>
</evidence>
<evidence type="ECO:0000313" key="10">
    <source>
        <dbReference type="Proteomes" id="UP000659344"/>
    </source>
</evidence>
<comment type="cofactor">
    <cofactor evidence="1">
        <name>Zn(2+)</name>
        <dbReference type="ChEBI" id="CHEBI:29105"/>
    </cofactor>
</comment>
<keyword evidence="3" id="KW-0645">Protease</keyword>
<evidence type="ECO:0000313" key="9">
    <source>
        <dbReference type="EMBL" id="GGH15592.1"/>
    </source>
</evidence>
<keyword evidence="5" id="KW-0862">Zinc</keyword>
<evidence type="ECO:0000256" key="5">
    <source>
        <dbReference type="ARBA" id="ARBA00022833"/>
    </source>
</evidence>
<proteinExistence type="inferred from homology"/>
<dbReference type="SUPFAM" id="SSF53187">
    <property type="entry name" value="Zn-dependent exopeptidases"/>
    <property type="match status" value="1"/>
</dbReference>
<feature type="active site" description="Proton donor/acceptor" evidence="7">
    <location>
        <position position="275"/>
    </location>
</feature>
<comment type="similarity">
    <text evidence="2 7">Belongs to the peptidase M14 family.</text>
</comment>
<keyword evidence="6" id="KW-0482">Metalloprotease</keyword>
<keyword evidence="10" id="KW-1185">Reference proteome</keyword>
<evidence type="ECO:0000256" key="1">
    <source>
        <dbReference type="ARBA" id="ARBA00001947"/>
    </source>
</evidence>
<feature type="domain" description="Peptidase M14" evidence="8">
    <location>
        <begin position="17"/>
        <end position="305"/>
    </location>
</feature>
<dbReference type="PANTHER" id="PTHR11705:SF143">
    <property type="entry name" value="SLL0236 PROTEIN"/>
    <property type="match status" value="1"/>
</dbReference>
<evidence type="ECO:0000256" key="4">
    <source>
        <dbReference type="ARBA" id="ARBA00022801"/>
    </source>
</evidence>